<keyword evidence="1" id="KW-0808">Transferase</keyword>
<evidence type="ECO:0000256" key="4">
    <source>
        <dbReference type="ARBA" id="ARBA00022840"/>
    </source>
</evidence>
<dbReference type="Proteomes" id="UP001162131">
    <property type="component" value="Unassembled WGS sequence"/>
</dbReference>
<dbReference type="PROSITE" id="PS50146">
    <property type="entry name" value="DAGK"/>
    <property type="match status" value="1"/>
</dbReference>
<keyword evidence="2" id="KW-0547">Nucleotide-binding</keyword>
<dbReference type="Gene3D" id="3.40.50.10330">
    <property type="entry name" value="Probable inorganic polyphosphate/atp-NAD kinase, domain 1"/>
    <property type="match status" value="1"/>
</dbReference>
<proteinExistence type="predicted"/>
<dbReference type="SMART" id="SM00046">
    <property type="entry name" value="DAGKc"/>
    <property type="match status" value="1"/>
</dbReference>
<dbReference type="SUPFAM" id="SSF111331">
    <property type="entry name" value="NAD kinase/diacylglycerol kinase-like"/>
    <property type="match status" value="1"/>
</dbReference>
<evidence type="ECO:0000256" key="1">
    <source>
        <dbReference type="ARBA" id="ARBA00022679"/>
    </source>
</evidence>
<evidence type="ECO:0000256" key="3">
    <source>
        <dbReference type="ARBA" id="ARBA00022777"/>
    </source>
</evidence>
<evidence type="ECO:0000313" key="7">
    <source>
        <dbReference type="Proteomes" id="UP001162131"/>
    </source>
</evidence>
<dbReference type="Pfam" id="PF19279">
    <property type="entry name" value="YegS_C"/>
    <property type="match status" value="1"/>
</dbReference>
<dbReference type="InterPro" id="IPR001206">
    <property type="entry name" value="Diacylglycerol_kinase_cat_dom"/>
</dbReference>
<dbReference type="PANTHER" id="PTHR12358">
    <property type="entry name" value="SPHINGOSINE KINASE"/>
    <property type="match status" value="1"/>
</dbReference>
<evidence type="ECO:0000259" key="5">
    <source>
        <dbReference type="PROSITE" id="PS50146"/>
    </source>
</evidence>
<sequence>MERTSIESQADENQIFQEEVWTDHQHNINTDLKLTKFAISWKNTSKCHVYEAAKIIGAKLSPNDPTSTSIMIYKSVSRRFKIYHFWLSTADSAKNWTEQIRTYSNTHQENRHIAIILNPISGTKSSRSVFRNEFQPALNYSGVNYTMFETAYPNFIEDWVKSQDVKQYTDIVCMGGDGTMHLLITALNKYHEGVMDSISFGMLPTGTRNALSIEIGSKTATQGIANIIKRRTFKGDIIKVMIESNCVLATTAVAWGIVSDLCEEAQHYRFLGTFRYTAAGIKRVWQSWKVYSSILHYESKSGDLITHDDDFTYVVIGNHRILNTANNEIMTPKARINDGMLDLLMVRCGGKWELLRVFQKTMNFGSHLDSENVRYVKTKQVMLEPKHTQVFNVDGEMYHSPTIQIQILPKSISYLGQTDY</sequence>
<dbReference type="Pfam" id="PF00781">
    <property type="entry name" value="DAGK_cat"/>
    <property type="match status" value="1"/>
</dbReference>
<dbReference type="InterPro" id="IPR045540">
    <property type="entry name" value="YegS/DAGK_C"/>
</dbReference>
<evidence type="ECO:0000256" key="2">
    <source>
        <dbReference type="ARBA" id="ARBA00022741"/>
    </source>
</evidence>
<dbReference type="Gene3D" id="2.60.200.40">
    <property type="match status" value="2"/>
</dbReference>
<gene>
    <name evidence="6" type="ORF">BSTOLATCC_MIC40823</name>
</gene>
<dbReference type="InterPro" id="IPR016064">
    <property type="entry name" value="NAD/diacylglycerol_kinase_sf"/>
</dbReference>
<keyword evidence="7" id="KW-1185">Reference proteome</keyword>
<dbReference type="GO" id="GO:0001727">
    <property type="term" value="F:lipid kinase activity"/>
    <property type="evidence" value="ECO:0007669"/>
    <property type="project" value="TreeGrafter"/>
</dbReference>
<keyword evidence="4" id="KW-0067">ATP-binding</keyword>
<dbReference type="GO" id="GO:0005524">
    <property type="term" value="F:ATP binding"/>
    <property type="evidence" value="ECO:0007669"/>
    <property type="project" value="UniProtKB-KW"/>
</dbReference>
<dbReference type="AlphaFoldDB" id="A0AAU9JEB3"/>
<comment type="caution">
    <text evidence="6">The sequence shown here is derived from an EMBL/GenBank/DDBJ whole genome shotgun (WGS) entry which is preliminary data.</text>
</comment>
<organism evidence="6 7">
    <name type="scientific">Blepharisma stoltei</name>
    <dbReference type="NCBI Taxonomy" id="1481888"/>
    <lineage>
        <taxon>Eukaryota</taxon>
        <taxon>Sar</taxon>
        <taxon>Alveolata</taxon>
        <taxon>Ciliophora</taxon>
        <taxon>Postciliodesmatophora</taxon>
        <taxon>Heterotrichea</taxon>
        <taxon>Heterotrichida</taxon>
        <taxon>Blepharismidae</taxon>
        <taxon>Blepharisma</taxon>
    </lineage>
</organism>
<protein>
    <recommendedName>
        <fullName evidence="5">DAGKc domain-containing protein</fullName>
    </recommendedName>
</protein>
<keyword evidence="3" id="KW-0418">Kinase</keyword>
<feature type="domain" description="DAGKc" evidence="5">
    <location>
        <begin position="108"/>
        <end position="244"/>
    </location>
</feature>
<name>A0AAU9JEB3_9CILI</name>
<dbReference type="InterPro" id="IPR050187">
    <property type="entry name" value="Lipid_Phosphate_FormReg"/>
</dbReference>
<reference evidence="6" key="1">
    <citation type="submission" date="2021-09" db="EMBL/GenBank/DDBJ databases">
        <authorList>
            <consortium name="AG Swart"/>
            <person name="Singh M."/>
            <person name="Singh A."/>
            <person name="Seah K."/>
            <person name="Emmerich C."/>
        </authorList>
    </citation>
    <scope>NUCLEOTIDE SEQUENCE</scope>
    <source>
        <strain evidence="6">ATCC30299</strain>
    </source>
</reference>
<dbReference type="InterPro" id="IPR017438">
    <property type="entry name" value="ATP-NAD_kinase_N"/>
</dbReference>
<dbReference type="GO" id="GO:0006665">
    <property type="term" value="P:sphingolipid metabolic process"/>
    <property type="evidence" value="ECO:0007669"/>
    <property type="project" value="TreeGrafter"/>
</dbReference>
<dbReference type="PANTHER" id="PTHR12358:SF54">
    <property type="entry name" value="SPHINGOSINE KINASE RELATED PROTEIN"/>
    <property type="match status" value="1"/>
</dbReference>
<dbReference type="EMBL" id="CAJZBQ010000040">
    <property type="protein sequence ID" value="CAG9326396.1"/>
    <property type="molecule type" value="Genomic_DNA"/>
</dbReference>
<accession>A0AAU9JEB3</accession>
<evidence type="ECO:0000313" key="6">
    <source>
        <dbReference type="EMBL" id="CAG9326396.1"/>
    </source>
</evidence>
<dbReference type="GO" id="GO:0016020">
    <property type="term" value="C:membrane"/>
    <property type="evidence" value="ECO:0007669"/>
    <property type="project" value="GOC"/>
</dbReference>